<organism evidence="1 2">
    <name type="scientific">Actinoallomurus oryzae</name>
    <dbReference type="NCBI Taxonomy" id="502180"/>
    <lineage>
        <taxon>Bacteria</taxon>
        <taxon>Bacillati</taxon>
        <taxon>Actinomycetota</taxon>
        <taxon>Actinomycetes</taxon>
        <taxon>Streptosporangiales</taxon>
        <taxon>Thermomonosporaceae</taxon>
        <taxon>Actinoallomurus</taxon>
    </lineage>
</organism>
<gene>
    <name evidence="1" type="ORF">GCM10023191_037930</name>
</gene>
<sequence length="229" mass="24844">MPGLAELTYTTLGGVVGAAASGYLTRHHERRQLRAAVMQRLHAVVEVTAGVRDVELGRPPVSRTADGRRRLTDVLGVRAVLGDGTDAEHAQREAFAGLTVAALAAGVPRRVTDFAAGSCERTLECTVIALADRRVGGVLGDDAEELVRRADEYQRSAVGLLLHRLWHPWRARPVTRRRIRDLRVDVGVLDRHQQAAREVLTRTEHVERLSAGLERGPVAPSRTAEGGAA</sequence>
<evidence type="ECO:0000313" key="2">
    <source>
        <dbReference type="Proteomes" id="UP001500503"/>
    </source>
</evidence>
<protein>
    <submittedName>
        <fullName evidence="1">Uncharacterized protein</fullName>
    </submittedName>
</protein>
<comment type="caution">
    <text evidence="1">The sequence shown here is derived from an EMBL/GenBank/DDBJ whole genome shotgun (WGS) entry which is preliminary data.</text>
</comment>
<name>A0ABP8Q1S9_9ACTN</name>
<proteinExistence type="predicted"/>
<keyword evidence="2" id="KW-1185">Reference proteome</keyword>
<dbReference type="EMBL" id="BAABHF010000021">
    <property type="protein sequence ID" value="GAA4496203.1"/>
    <property type="molecule type" value="Genomic_DNA"/>
</dbReference>
<accession>A0ABP8Q1S9</accession>
<reference evidence="2" key="1">
    <citation type="journal article" date="2019" name="Int. J. Syst. Evol. Microbiol.">
        <title>The Global Catalogue of Microorganisms (GCM) 10K type strain sequencing project: providing services to taxonomists for standard genome sequencing and annotation.</title>
        <authorList>
            <consortium name="The Broad Institute Genomics Platform"/>
            <consortium name="The Broad Institute Genome Sequencing Center for Infectious Disease"/>
            <person name="Wu L."/>
            <person name="Ma J."/>
        </authorList>
    </citation>
    <scope>NUCLEOTIDE SEQUENCE [LARGE SCALE GENOMIC DNA]</scope>
    <source>
        <strain evidence="2">JCM 17933</strain>
    </source>
</reference>
<dbReference type="RefSeq" id="WP_345465344.1">
    <property type="nucleotide sequence ID" value="NZ_BAABHF010000021.1"/>
</dbReference>
<dbReference type="Proteomes" id="UP001500503">
    <property type="component" value="Unassembled WGS sequence"/>
</dbReference>
<evidence type="ECO:0000313" key="1">
    <source>
        <dbReference type="EMBL" id="GAA4496203.1"/>
    </source>
</evidence>